<dbReference type="EMBL" id="OU466857">
    <property type="protein sequence ID" value="CAH2033819.1"/>
    <property type="molecule type" value="Genomic_DNA"/>
</dbReference>
<sequence>MSSWKRKSRKLQTYIENTGLAQIDEAEFAAFLWSCELLFPIFLKWNSSLLICFKNTLKQHLGGRLMLCSRVDVAEHA</sequence>
<organism evidence="1 2">
    <name type="scientific">Thlaspi arvense</name>
    <name type="common">Field penny-cress</name>
    <dbReference type="NCBI Taxonomy" id="13288"/>
    <lineage>
        <taxon>Eukaryota</taxon>
        <taxon>Viridiplantae</taxon>
        <taxon>Streptophyta</taxon>
        <taxon>Embryophyta</taxon>
        <taxon>Tracheophyta</taxon>
        <taxon>Spermatophyta</taxon>
        <taxon>Magnoliopsida</taxon>
        <taxon>eudicotyledons</taxon>
        <taxon>Gunneridae</taxon>
        <taxon>Pentapetalae</taxon>
        <taxon>rosids</taxon>
        <taxon>malvids</taxon>
        <taxon>Brassicales</taxon>
        <taxon>Brassicaceae</taxon>
        <taxon>Thlaspideae</taxon>
        <taxon>Thlaspi</taxon>
    </lineage>
</organism>
<protein>
    <submittedName>
        <fullName evidence="1">Uncharacterized protein</fullName>
    </submittedName>
</protein>
<keyword evidence="2" id="KW-1185">Reference proteome</keyword>
<dbReference type="Proteomes" id="UP000836841">
    <property type="component" value="Chromosome 1"/>
</dbReference>
<dbReference type="AlphaFoldDB" id="A0AAU9R577"/>
<evidence type="ECO:0000313" key="2">
    <source>
        <dbReference type="Proteomes" id="UP000836841"/>
    </source>
</evidence>
<gene>
    <name evidence="1" type="ORF">TAV2_LOCUS1035</name>
</gene>
<feature type="non-terminal residue" evidence="1">
    <location>
        <position position="1"/>
    </location>
</feature>
<reference evidence="1 2" key="1">
    <citation type="submission" date="2022-03" db="EMBL/GenBank/DDBJ databases">
        <authorList>
            <person name="Nunn A."/>
            <person name="Chopra R."/>
            <person name="Nunn A."/>
            <person name="Contreras Garrido A."/>
        </authorList>
    </citation>
    <scope>NUCLEOTIDE SEQUENCE [LARGE SCALE GENOMIC DNA]</scope>
</reference>
<evidence type="ECO:0000313" key="1">
    <source>
        <dbReference type="EMBL" id="CAH2033819.1"/>
    </source>
</evidence>
<accession>A0AAU9R577</accession>
<name>A0AAU9R577_THLAR</name>
<proteinExistence type="predicted"/>